<comment type="subcellular location">
    <subcellularLocation>
        <location evidence="2">Nucleus</location>
    </subcellularLocation>
</comment>
<accession>D8S2A7</accession>
<keyword evidence="5" id="KW-0479">Metal-binding</keyword>
<dbReference type="Gramene" id="EFJ21429">
    <property type="protein sequence ID" value="EFJ21429"/>
    <property type="gene ID" value="SELMODRAFT_417462"/>
</dbReference>
<organism evidence="10">
    <name type="scientific">Selaginella moellendorffii</name>
    <name type="common">Spikemoss</name>
    <dbReference type="NCBI Taxonomy" id="88036"/>
    <lineage>
        <taxon>Eukaryota</taxon>
        <taxon>Viridiplantae</taxon>
        <taxon>Streptophyta</taxon>
        <taxon>Embryophyta</taxon>
        <taxon>Tracheophyta</taxon>
        <taxon>Lycopodiopsida</taxon>
        <taxon>Selaginellales</taxon>
        <taxon>Selaginellaceae</taxon>
        <taxon>Selaginella</taxon>
    </lineage>
</organism>
<dbReference type="eggNOG" id="KOG4585">
    <property type="taxonomic scope" value="Eukaryota"/>
</dbReference>
<feature type="domain" description="DDE Tnp4" evidence="8">
    <location>
        <begin position="122"/>
        <end position="182"/>
    </location>
</feature>
<protein>
    <recommendedName>
        <fullName evidence="8">DDE Tnp4 domain-containing protein</fullName>
    </recommendedName>
</protein>
<dbReference type="InParanoid" id="D8S2A7"/>
<evidence type="ECO:0000256" key="3">
    <source>
        <dbReference type="ARBA" id="ARBA00006958"/>
    </source>
</evidence>
<dbReference type="GO" id="GO:0046872">
    <property type="term" value="F:metal ion binding"/>
    <property type="evidence" value="ECO:0007669"/>
    <property type="project" value="UniProtKB-KW"/>
</dbReference>
<reference evidence="9 10" key="1">
    <citation type="journal article" date="2011" name="Science">
        <title>The Selaginella genome identifies genetic changes associated with the evolution of vascular plants.</title>
        <authorList>
            <person name="Banks J.A."/>
            <person name="Nishiyama T."/>
            <person name="Hasebe M."/>
            <person name="Bowman J.L."/>
            <person name="Gribskov M."/>
            <person name="dePamphilis C."/>
            <person name="Albert V.A."/>
            <person name="Aono N."/>
            <person name="Aoyama T."/>
            <person name="Ambrose B.A."/>
            <person name="Ashton N.W."/>
            <person name="Axtell M.J."/>
            <person name="Barker E."/>
            <person name="Barker M.S."/>
            <person name="Bennetzen J.L."/>
            <person name="Bonawitz N.D."/>
            <person name="Chapple C."/>
            <person name="Cheng C."/>
            <person name="Correa L.G."/>
            <person name="Dacre M."/>
            <person name="DeBarry J."/>
            <person name="Dreyer I."/>
            <person name="Elias M."/>
            <person name="Engstrom E.M."/>
            <person name="Estelle M."/>
            <person name="Feng L."/>
            <person name="Finet C."/>
            <person name="Floyd S.K."/>
            <person name="Frommer W.B."/>
            <person name="Fujita T."/>
            <person name="Gramzow L."/>
            <person name="Gutensohn M."/>
            <person name="Harholt J."/>
            <person name="Hattori M."/>
            <person name="Heyl A."/>
            <person name="Hirai T."/>
            <person name="Hiwatashi Y."/>
            <person name="Ishikawa M."/>
            <person name="Iwata M."/>
            <person name="Karol K.G."/>
            <person name="Koehler B."/>
            <person name="Kolukisaoglu U."/>
            <person name="Kubo M."/>
            <person name="Kurata T."/>
            <person name="Lalonde S."/>
            <person name="Li K."/>
            <person name="Li Y."/>
            <person name="Litt A."/>
            <person name="Lyons E."/>
            <person name="Manning G."/>
            <person name="Maruyama T."/>
            <person name="Michael T.P."/>
            <person name="Mikami K."/>
            <person name="Miyazaki S."/>
            <person name="Morinaga S."/>
            <person name="Murata T."/>
            <person name="Mueller-Roeber B."/>
            <person name="Nelson D.R."/>
            <person name="Obara M."/>
            <person name="Oguri Y."/>
            <person name="Olmstead R.G."/>
            <person name="Onodera N."/>
            <person name="Petersen B.L."/>
            <person name="Pils B."/>
            <person name="Prigge M."/>
            <person name="Rensing S.A."/>
            <person name="Riano-Pachon D.M."/>
            <person name="Roberts A.W."/>
            <person name="Sato Y."/>
            <person name="Scheller H.V."/>
            <person name="Schulz B."/>
            <person name="Schulz C."/>
            <person name="Shakirov E.V."/>
            <person name="Shibagaki N."/>
            <person name="Shinohara N."/>
            <person name="Shippen D.E."/>
            <person name="Soerensen I."/>
            <person name="Sotooka R."/>
            <person name="Sugimoto N."/>
            <person name="Sugita M."/>
            <person name="Sumikawa N."/>
            <person name="Tanurdzic M."/>
            <person name="Theissen G."/>
            <person name="Ulvskov P."/>
            <person name="Wakazuki S."/>
            <person name="Weng J.K."/>
            <person name="Willats W.W."/>
            <person name="Wipf D."/>
            <person name="Wolf P.G."/>
            <person name="Yang L."/>
            <person name="Zimmer A.D."/>
            <person name="Zhu Q."/>
            <person name="Mitros T."/>
            <person name="Hellsten U."/>
            <person name="Loque D."/>
            <person name="Otillar R."/>
            <person name="Salamov A."/>
            <person name="Schmutz J."/>
            <person name="Shapiro H."/>
            <person name="Lindquist E."/>
            <person name="Lucas S."/>
            <person name="Rokhsar D."/>
            <person name="Grigoriev I.V."/>
        </authorList>
    </citation>
    <scope>NUCLEOTIDE SEQUENCE [LARGE SCALE GENOMIC DNA]</scope>
</reference>
<dbReference type="EMBL" id="GL377599">
    <property type="protein sequence ID" value="EFJ21429.1"/>
    <property type="molecule type" value="Genomic_DNA"/>
</dbReference>
<gene>
    <name evidence="9" type="ORF">SELMODRAFT_417462</name>
</gene>
<dbReference type="Proteomes" id="UP000001514">
    <property type="component" value="Unassembled WGS sequence"/>
</dbReference>
<evidence type="ECO:0000256" key="2">
    <source>
        <dbReference type="ARBA" id="ARBA00004123"/>
    </source>
</evidence>
<dbReference type="InterPro" id="IPR045249">
    <property type="entry name" value="HARBI1-like"/>
</dbReference>
<dbReference type="PANTHER" id="PTHR22930:SF287">
    <property type="entry name" value="NUCLEASE HARBI1 ISOFORM X1"/>
    <property type="match status" value="1"/>
</dbReference>
<comment type="cofactor">
    <cofactor evidence="1">
        <name>a divalent metal cation</name>
        <dbReference type="ChEBI" id="CHEBI:60240"/>
    </cofactor>
</comment>
<evidence type="ECO:0000313" key="9">
    <source>
        <dbReference type="EMBL" id="EFJ21429.1"/>
    </source>
</evidence>
<dbReference type="InterPro" id="IPR027806">
    <property type="entry name" value="HARBI1_dom"/>
</dbReference>
<evidence type="ECO:0000256" key="6">
    <source>
        <dbReference type="ARBA" id="ARBA00022801"/>
    </source>
</evidence>
<comment type="similarity">
    <text evidence="3">Belongs to the HARBI1 family.</text>
</comment>
<keyword evidence="4" id="KW-0540">Nuclease</keyword>
<dbReference type="KEGG" id="smo:SELMODRAFT_417462"/>
<evidence type="ECO:0000313" key="10">
    <source>
        <dbReference type="Proteomes" id="UP000001514"/>
    </source>
</evidence>
<keyword evidence="7" id="KW-0539">Nucleus</keyword>
<dbReference type="AlphaFoldDB" id="D8S2A7"/>
<proteinExistence type="inferred from homology"/>
<evidence type="ECO:0000259" key="8">
    <source>
        <dbReference type="Pfam" id="PF13359"/>
    </source>
</evidence>
<dbReference type="Pfam" id="PF13359">
    <property type="entry name" value="DDE_Tnp_4"/>
    <property type="match status" value="1"/>
</dbReference>
<dbReference type="HOGENOM" id="CLU_1285200_0_0_1"/>
<keyword evidence="6" id="KW-0378">Hydrolase</keyword>
<sequence>MKFRRAVLVDVRLGVTLYKLFKNTNYSDLSDKFGIGETTAHDIVVQTTAAIIKCLRYKIRFLETAAEVRAMVADFQQITKTRLPNVAGAIDCTHFEIIRPVGPDGGLRRSEKVLEYLCRLARECSRLMMTEAEYNQQHHLAQIVIKQAFGLLKMKFKCLDQKQRIKLKYLLNIIKSCCILHNFLIDVGETNINVEIKAWEKHIQALKEPKIFEDYKDPVVVEGEP</sequence>
<evidence type="ECO:0000256" key="4">
    <source>
        <dbReference type="ARBA" id="ARBA00022722"/>
    </source>
</evidence>
<dbReference type="GO" id="GO:0005634">
    <property type="term" value="C:nucleus"/>
    <property type="evidence" value="ECO:0007669"/>
    <property type="project" value="UniProtKB-SubCell"/>
</dbReference>
<evidence type="ECO:0000256" key="5">
    <source>
        <dbReference type="ARBA" id="ARBA00022723"/>
    </source>
</evidence>
<dbReference type="GO" id="GO:0004518">
    <property type="term" value="F:nuclease activity"/>
    <property type="evidence" value="ECO:0007669"/>
    <property type="project" value="UniProtKB-KW"/>
</dbReference>
<dbReference type="GO" id="GO:0016787">
    <property type="term" value="F:hydrolase activity"/>
    <property type="evidence" value="ECO:0007669"/>
    <property type="project" value="UniProtKB-KW"/>
</dbReference>
<evidence type="ECO:0000256" key="7">
    <source>
        <dbReference type="ARBA" id="ARBA00023242"/>
    </source>
</evidence>
<evidence type="ECO:0000256" key="1">
    <source>
        <dbReference type="ARBA" id="ARBA00001968"/>
    </source>
</evidence>
<name>D8S2A7_SELML</name>
<keyword evidence="10" id="KW-1185">Reference proteome</keyword>
<dbReference type="STRING" id="88036.D8S2A7"/>
<dbReference type="PANTHER" id="PTHR22930">
    <property type="match status" value="1"/>
</dbReference>